<evidence type="ECO:0000256" key="1">
    <source>
        <dbReference type="ARBA" id="ARBA00023157"/>
    </source>
</evidence>
<evidence type="ECO:0000256" key="5">
    <source>
        <dbReference type="SAM" id="SignalP"/>
    </source>
</evidence>
<feature type="compositionally biased region" description="Acidic residues" evidence="3">
    <location>
        <begin position="1390"/>
        <end position="1401"/>
    </location>
</feature>
<dbReference type="InterPro" id="IPR035914">
    <property type="entry name" value="Sperma_CUB_dom_sf"/>
</dbReference>
<feature type="signal peptide" evidence="5">
    <location>
        <begin position="1"/>
        <end position="20"/>
    </location>
</feature>
<feature type="compositionally biased region" description="Basic and acidic residues" evidence="3">
    <location>
        <begin position="776"/>
        <end position="787"/>
    </location>
</feature>
<dbReference type="SMART" id="SM00042">
    <property type="entry name" value="CUB"/>
    <property type="match status" value="1"/>
</dbReference>
<feature type="compositionally biased region" description="Acidic residues" evidence="3">
    <location>
        <begin position="1295"/>
        <end position="1309"/>
    </location>
</feature>
<dbReference type="CDD" id="cd00041">
    <property type="entry name" value="CUB"/>
    <property type="match status" value="1"/>
</dbReference>
<name>A0AAE1DFJ6_9GAST</name>
<feature type="compositionally biased region" description="Polar residues" evidence="3">
    <location>
        <begin position="480"/>
        <end position="499"/>
    </location>
</feature>
<protein>
    <recommendedName>
        <fullName evidence="6">CUB domain-containing protein</fullName>
    </recommendedName>
</protein>
<evidence type="ECO:0000256" key="2">
    <source>
        <dbReference type="PROSITE-ProRule" id="PRU00059"/>
    </source>
</evidence>
<feature type="compositionally biased region" description="Basic and acidic residues" evidence="3">
    <location>
        <begin position="650"/>
        <end position="665"/>
    </location>
</feature>
<feature type="compositionally biased region" description="Polar residues" evidence="3">
    <location>
        <begin position="705"/>
        <end position="715"/>
    </location>
</feature>
<dbReference type="InterPro" id="IPR035976">
    <property type="entry name" value="Sushi/SCR/CCP_sf"/>
</dbReference>
<feature type="compositionally biased region" description="Basic and acidic residues" evidence="3">
    <location>
        <begin position="957"/>
        <end position="984"/>
    </location>
</feature>
<evidence type="ECO:0000259" key="6">
    <source>
        <dbReference type="PROSITE" id="PS01180"/>
    </source>
</evidence>
<feature type="compositionally biased region" description="Basic and acidic residues" evidence="3">
    <location>
        <begin position="1196"/>
        <end position="1215"/>
    </location>
</feature>
<feature type="compositionally biased region" description="Low complexity" evidence="3">
    <location>
        <begin position="1358"/>
        <end position="1368"/>
    </location>
</feature>
<dbReference type="EMBL" id="JAWDGP010004033">
    <property type="protein sequence ID" value="KAK3768662.1"/>
    <property type="molecule type" value="Genomic_DNA"/>
</dbReference>
<feature type="compositionally biased region" description="Basic and acidic residues" evidence="3">
    <location>
        <begin position="676"/>
        <end position="691"/>
    </location>
</feature>
<feature type="compositionally biased region" description="Polar residues" evidence="3">
    <location>
        <begin position="985"/>
        <end position="994"/>
    </location>
</feature>
<feature type="region of interest" description="Disordered" evidence="3">
    <location>
        <begin position="1347"/>
        <end position="1370"/>
    </location>
</feature>
<feature type="compositionally biased region" description="Polar residues" evidence="3">
    <location>
        <begin position="1439"/>
        <end position="1455"/>
    </location>
</feature>
<keyword evidence="8" id="KW-1185">Reference proteome</keyword>
<feature type="region of interest" description="Disordered" evidence="3">
    <location>
        <begin position="1387"/>
        <end position="1464"/>
    </location>
</feature>
<proteinExistence type="predicted"/>
<feature type="region of interest" description="Disordered" evidence="3">
    <location>
        <begin position="612"/>
        <end position="632"/>
    </location>
</feature>
<keyword evidence="4" id="KW-1133">Transmembrane helix</keyword>
<evidence type="ECO:0000313" key="7">
    <source>
        <dbReference type="EMBL" id="KAK3768662.1"/>
    </source>
</evidence>
<keyword evidence="4" id="KW-0472">Membrane</keyword>
<dbReference type="SUPFAM" id="SSF49854">
    <property type="entry name" value="Spermadhesin, CUB domain"/>
    <property type="match status" value="1"/>
</dbReference>
<comment type="caution">
    <text evidence="2">Lacks conserved residue(s) required for the propagation of feature annotation.</text>
</comment>
<feature type="compositionally biased region" description="Basic and acidic residues" evidence="3">
    <location>
        <begin position="1248"/>
        <end position="1257"/>
    </location>
</feature>
<feature type="region of interest" description="Disordered" evidence="3">
    <location>
        <begin position="705"/>
        <end position="794"/>
    </location>
</feature>
<feature type="region of interest" description="Disordered" evidence="3">
    <location>
        <begin position="944"/>
        <end position="1330"/>
    </location>
</feature>
<feature type="compositionally biased region" description="Low complexity" evidence="3">
    <location>
        <begin position="1273"/>
        <end position="1282"/>
    </location>
</feature>
<feature type="compositionally biased region" description="Low complexity" evidence="3">
    <location>
        <begin position="729"/>
        <end position="740"/>
    </location>
</feature>
<feature type="compositionally biased region" description="Basic and acidic residues" evidence="3">
    <location>
        <begin position="1158"/>
        <end position="1189"/>
    </location>
</feature>
<reference evidence="7" key="1">
    <citation type="journal article" date="2023" name="G3 (Bethesda)">
        <title>A reference genome for the long-term kleptoplast-retaining sea slug Elysia crispata morphotype clarki.</title>
        <authorList>
            <person name="Eastman K.E."/>
            <person name="Pendleton A.L."/>
            <person name="Shaikh M.A."/>
            <person name="Suttiyut T."/>
            <person name="Ogas R."/>
            <person name="Tomko P."/>
            <person name="Gavelis G."/>
            <person name="Widhalm J.R."/>
            <person name="Wisecaver J.H."/>
        </authorList>
    </citation>
    <scope>NUCLEOTIDE SEQUENCE</scope>
    <source>
        <strain evidence="7">ECLA1</strain>
    </source>
</reference>
<dbReference type="Gene3D" id="2.60.120.290">
    <property type="entry name" value="Spermadhesin, CUB domain"/>
    <property type="match status" value="1"/>
</dbReference>
<keyword evidence="5" id="KW-0732">Signal</keyword>
<feature type="compositionally biased region" description="Basic and acidic residues" evidence="3">
    <location>
        <begin position="1021"/>
        <end position="1037"/>
    </location>
</feature>
<keyword evidence="1" id="KW-1015">Disulfide bond</keyword>
<feature type="compositionally biased region" description="Basic and acidic residues" evidence="3">
    <location>
        <begin position="619"/>
        <end position="632"/>
    </location>
</feature>
<feature type="compositionally biased region" description="Basic and acidic residues" evidence="3">
    <location>
        <begin position="995"/>
        <end position="1014"/>
    </location>
</feature>
<dbReference type="SUPFAM" id="SSF57535">
    <property type="entry name" value="Complement control module/SCR domain"/>
    <property type="match status" value="1"/>
</dbReference>
<evidence type="ECO:0000256" key="4">
    <source>
        <dbReference type="SAM" id="Phobius"/>
    </source>
</evidence>
<feature type="transmembrane region" description="Helical" evidence="4">
    <location>
        <begin position="516"/>
        <end position="540"/>
    </location>
</feature>
<feature type="compositionally biased region" description="Basic and acidic residues" evidence="3">
    <location>
        <begin position="1402"/>
        <end position="1412"/>
    </location>
</feature>
<dbReference type="InterPro" id="IPR000859">
    <property type="entry name" value="CUB_dom"/>
</dbReference>
<gene>
    <name evidence="7" type="ORF">RRG08_065956</name>
</gene>
<dbReference type="Pfam" id="PF00431">
    <property type="entry name" value="CUB"/>
    <property type="match status" value="1"/>
</dbReference>
<keyword evidence="4" id="KW-0812">Transmembrane</keyword>
<evidence type="ECO:0000313" key="8">
    <source>
        <dbReference type="Proteomes" id="UP001283361"/>
    </source>
</evidence>
<feature type="compositionally biased region" description="Polar residues" evidence="3">
    <location>
        <begin position="944"/>
        <end position="956"/>
    </location>
</feature>
<sequence length="1464" mass="160041">MIFYTFIGVYFLLCASPSLSVPLHDVLQSENFQSSGLSFCNTTATRKTDAIILEDADLRDGQQCYWCIFVANATSISLLFLPLPPQNISSPRGTNAGASAGPVISVHTTEPGQGQGEAELTWTFLEERTVQTFNSSQIWVLITPKSSQYDNEHNRTVAISFMAQQNGEIIQKCSSAGPSQIDQGSFSIIDRAFGSVALLTCNAGFIVPSGSPQVSVCIARQEQSGHLSNTTIMTMFWSQPQFVCQSVCNHPPYVAHAVVDTTRDSVTHFSRHTQEQGMQNQTSTNSTARYTCELPYVMYPFNHTGILSCKSATHTSAYASTQTTATSESDTTSQARNWNPQVPSCIIPDCSSTVVLSQHNGAIVNPSYPSRTLLGGSLQCRWEINAPANSYIQITTQYIDLPASDPSTKVEIFDEGPENPAKLLSLTGHREGFATVTSNTSNIVVTYNGPAANISGHRGFYLEYAMRASGSKLRIGEPKVTNSTEAKAPAGQSSTSADLSTGDKDKTSGDASLDDGIIAVSVIVPLLALVLILVGGYFWYRRRYPVRMIIGRDVSKFTNPKYAQPRSEATLVRDDAERFFTHAPDDLDPSDTTTLEMNPISVTLEQYDNRGYQSDEFDKDGTSIDRKFDEDEEEERRFRETKSWLFRRSDDRSSEKMRATVHERGTLSSTNSDPYKPFEKPRKSYAEKVNHSKCSENANSIGSDISELLNEQQVTPRRFRRGLSRDTTTESSSTTGSAASVHSVNTHDENSKPGPVPDVVLPEGADEENTDSSAQNDKKEQAEEKVESSSLKAAKTIFEQRTLEQVMAEVKARSRSLSVGTIKPDLNSRQRSYSVDPSKSARKYSLHDEAVLAAYVKSMEAPKIVENPISSASSHHSMDSSKLPLTAQSSLSASIVGVDIKVKISSSASTASGGSSVSIHSIDGSEAEERNTCLSLVSANSNPHLVTDLDNISQNSEDGREPLDVNDEAPLKDEEENSSHKETGEVTSNANIDSSLERVPDEMDLDHPDSVREMEENENGSLKEGDKDENISKKKEDEQGDLVKTSSRSLDNVKQEPAYMYSDKLATAQKEKSDSGDEEPNSFSSPEVIKNNNSEESNTFQDNYIDSKDAKVSLAPSISNLGEEKESSYLGQETVQDVPSVFGGDIKPDSFEQITSIKPEDVREATTDKSPGYKEDSFEKERQSSDENRLQFALTDKNKAEHERELEDETPKEVKATNVEQTTQENESTDEDEKEETALSKNLSSSETKSDIKKVTNDDQVVSGEESSDDSTSDTSESDGSGVKASYDFGGGVGSDEEQDQESSEDDPEFGVRSTTEDVASADSIDSVDHSETAYDNLLATDASRLSLDSDSGHNQGSTSASGPSSLSVNLSFETSPKRVKILPLVVNLSDDDDSDDDADGDESKEKYKFSDDDMSDILGASSDENEVGEFDIKDSSEKLNQPAFSPSTYTFQQHNSDDDDIDV</sequence>
<feature type="compositionally biased region" description="Polar residues" evidence="3">
    <location>
        <begin position="1347"/>
        <end position="1357"/>
    </location>
</feature>
<dbReference type="PROSITE" id="PS01180">
    <property type="entry name" value="CUB"/>
    <property type="match status" value="1"/>
</dbReference>
<feature type="domain" description="CUB" evidence="6">
    <location>
        <begin position="350"/>
        <end position="467"/>
    </location>
</feature>
<comment type="caution">
    <text evidence="7">The sequence shown here is derived from an EMBL/GenBank/DDBJ whole genome shotgun (WGS) entry which is preliminary data.</text>
</comment>
<evidence type="ECO:0000256" key="3">
    <source>
        <dbReference type="SAM" id="MobiDB-lite"/>
    </source>
</evidence>
<dbReference type="Proteomes" id="UP001283361">
    <property type="component" value="Unassembled WGS sequence"/>
</dbReference>
<organism evidence="7 8">
    <name type="scientific">Elysia crispata</name>
    <name type="common">lettuce slug</name>
    <dbReference type="NCBI Taxonomy" id="231223"/>
    <lineage>
        <taxon>Eukaryota</taxon>
        <taxon>Metazoa</taxon>
        <taxon>Spiralia</taxon>
        <taxon>Lophotrochozoa</taxon>
        <taxon>Mollusca</taxon>
        <taxon>Gastropoda</taxon>
        <taxon>Heterobranchia</taxon>
        <taxon>Euthyneura</taxon>
        <taxon>Panpulmonata</taxon>
        <taxon>Sacoglossa</taxon>
        <taxon>Placobranchoidea</taxon>
        <taxon>Plakobranchidae</taxon>
        <taxon>Elysia</taxon>
    </lineage>
</organism>
<feature type="region of interest" description="Disordered" evidence="3">
    <location>
        <begin position="479"/>
        <end position="510"/>
    </location>
</feature>
<feature type="chain" id="PRO_5041965013" description="CUB domain-containing protein" evidence="5">
    <location>
        <begin position="21"/>
        <end position="1464"/>
    </location>
</feature>
<feature type="region of interest" description="Disordered" evidence="3">
    <location>
        <begin position="650"/>
        <end position="691"/>
    </location>
</feature>
<feature type="compositionally biased region" description="Polar residues" evidence="3">
    <location>
        <begin position="1081"/>
        <end position="1104"/>
    </location>
</feature>
<accession>A0AAE1DFJ6</accession>